<accession>A0A2U1JZ63</accession>
<evidence type="ECO:0000259" key="1">
    <source>
        <dbReference type="Pfam" id="PF12728"/>
    </source>
</evidence>
<dbReference type="InterPro" id="IPR010093">
    <property type="entry name" value="SinI_DNA-bd"/>
</dbReference>
<dbReference type="GO" id="GO:0003677">
    <property type="term" value="F:DNA binding"/>
    <property type="evidence" value="ECO:0007669"/>
    <property type="project" value="UniProtKB-KW"/>
</dbReference>
<evidence type="ECO:0000313" key="2">
    <source>
        <dbReference type="EMBL" id="PWA10517.1"/>
    </source>
</evidence>
<evidence type="ECO:0000313" key="3">
    <source>
        <dbReference type="Proteomes" id="UP000245618"/>
    </source>
</evidence>
<keyword evidence="2" id="KW-0238">DNA-binding</keyword>
<organism evidence="2 3">
    <name type="scientific">Flavobacterium laiguense</name>
    <dbReference type="NCBI Taxonomy" id="2169409"/>
    <lineage>
        <taxon>Bacteria</taxon>
        <taxon>Pseudomonadati</taxon>
        <taxon>Bacteroidota</taxon>
        <taxon>Flavobacteriia</taxon>
        <taxon>Flavobacteriales</taxon>
        <taxon>Flavobacteriaceae</taxon>
        <taxon>Flavobacterium</taxon>
    </lineage>
</organism>
<dbReference type="EMBL" id="QCZH01000003">
    <property type="protein sequence ID" value="PWA10517.1"/>
    <property type="molecule type" value="Genomic_DNA"/>
</dbReference>
<name>A0A2U1JZ63_9FLAO</name>
<dbReference type="InterPro" id="IPR009061">
    <property type="entry name" value="DNA-bd_dom_put_sf"/>
</dbReference>
<dbReference type="OrthoDB" id="597977at2"/>
<dbReference type="AlphaFoldDB" id="A0A2U1JZ63"/>
<feature type="domain" description="Helix-turn-helix" evidence="1">
    <location>
        <begin position="35"/>
        <end position="80"/>
    </location>
</feature>
<comment type="caution">
    <text evidence="2">The sequence shown here is derived from an EMBL/GenBank/DDBJ whole genome shotgun (WGS) entry which is preliminary data.</text>
</comment>
<keyword evidence="3" id="KW-1185">Reference proteome</keyword>
<proteinExistence type="predicted"/>
<sequence>MKNIFEIILEKLDRIEKAIDKLNSGGPIAQLNDPMKIKELAAYLKMSPSAIYKFTSTGTIPHYKNGKRLFFKREEINEWIFTTKINTGYDIEREATEYIQQNPRK</sequence>
<dbReference type="Pfam" id="PF12728">
    <property type="entry name" value="HTH_17"/>
    <property type="match status" value="1"/>
</dbReference>
<reference evidence="2 3" key="1">
    <citation type="submission" date="2018-04" db="EMBL/GenBank/DDBJ databases">
        <title>Flavobacterium sp. nov., isolated from glacier ice.</title>
        <authorList>
            <person name="Liu Q."/>
            <person name="Xin Y.-H."/>
        </authorList>
    </citation>
    <scope>NUCLEOTIDE SEQUENCE [LARGE SCALE GENOMIC DNA]</scope>
    <source>
        <strain evidence="2 3">LB2P30</strain>
    </source>
</reference>
<protein>
    <submittedName>
        <fullName evidence="2">DNA-binding protein</fullName>
    </submittedName>
</protein>
<dbReference type="InterPro" id="IPR041657">
    <property type="entry name" value="HTH_17"/>
</dbReference>
<gene>
    <name evidence="2" type="ORF">DB891_04630</name>
</gene>
<dbReference type="RefSeq" id="WP_116761068.1">
    <property type="nucleotide sequence ID" value="NZ_QCZH01000003.1"/>
</dbReference>
<dbReference type="Proteomes" id="UP000245618">
    <property type="component" value="Unassembled WGS sequence"/>
</dbReference>
<dbReference type="NCBIfam" id="TIGR01764">
    <property type="entry name" value="excise"/>
    <property type="match status" value="1"/>
</dbReference>
<dbReference type="SUPFAM" id="SSF46955">
    <property type="entry name" value="Putative DNA-binding domain"/>
    <property type="match status" value="1"/>
</dbReference>